<reference evidence="1 2" key="1">
    <citation type="submission" date="2024-09" db="EMBL/GenBank/DDBJ databases">
        <title>T2T genomes of carrot and Alternaria dauci and their utility for understanding host-pathogen interaction during carrot leaf blight disease.</title>
        <authorList>
            <person name="Liu W."/>
            <person name="Xu S."/>
            <person name="Ou C."/>
            <person name="Liu X."/>
            <person name="Zhuang F."/>
            <person name="Deng X.W."/>
        </authorList>
    </citation>
    <scope>NUCLEOTIDE SEQUENCE [LARGE SCALE GENOMIC DNA]</scope>
    <source>
        <strain evidence="1 2">A2016</strain>
    </source>
</reference>
<dbReference type="Proteomes" id="UP001578633">
    <property type="component" value="Chromosome 6"/>
</dbReference>
<dbReference type="GeneID" id="96087459"/>
<evidence type="ECO:0000313" key="2">
    <source>
        <dbReference type="Proteomes" id="UP001578633"/>
    </source>
</evidence>
<dbReference type="InterPro" id="IPR038883">
    <property type="entry name" value="AN11006-like"/>
</dbReference>
<proteinExistence type="predicted"/>
<accession>A0ABR3UIF8</accession>
<name>A0ABR3UIF8_9PLEO</name>
<dbReference type="RefSeq" id="XP_069305905.1">
    <property type="nucleotide sequence ID" value="XM_069453344.1"/>
</dbReference>
<dbReference type="PANTHER" id="PTHR42085">
    <property type="entry name" value="F-BOX DOMAIN-CONTAINING PROTEIN"/>
    <property type="match status" value="1"/>
</dbReference>
<evidence type="ECO:0000313" key="1">
    <source>
        <dbReference type="EMBL" id="KAL1795321.1"/>
    </source>
</evidence>
<comment type="caution">
    <text evidence="1">The sequence shown here is derived from an EMBL/GenBank/DDBJ whole genome shotgun (WGS) entry which is preliminary data.</text>
</comment>
<keyword evidence="2" id="KW-1185">Reference proteome</keyword>
<dbReference type="EMBL" id="JBHGVX010000006">
    <property type="protein sequence ID" value="KAL1795321.1"/>
    <property type="molecule type" value="Genomic_DNA"/>
</dbReference>
<organism evidence="1 2">
    <name type="scientific">Alternaria dauci</name>
    <dbReference type="NCBI Taxonomy" id="48095"/>
    <lineage>
        <taxon>Eukaryota</taxon>
        <taxon>Fungi</taxon>
        <taxon>Dikarya</taxon>
        <taxon>Ascomycota</taxon>
        <taxon>Pezizomycotina</taxon>
        <taxon>Dothideomycetes</taxon>
        <taxon>Pleosporomycetidae</taxon>
        <taxon>Pleosporales</taxon>
        <taxon>Pleosporineae</taxon>
        <taxon>Pleosporaceae</taxon>
        <taxon>Alternaria</taxon>
        <taxon>Alternaria sect. Porri</taxon>
    </lineage>
</organism>
<gene>
    <name evidence="1" type="ORF">ACET3X_007137</name>
</gene>
<protein>
    <submittedName>
        <fullName evidence="1">Uncharacterized protein</fullName>
    </submittedName>
</protein>
<sequence length="562" mass="64957">MHFPIPKPVYGRIAQVYSQSNDPGAASLLGIPPELRNQIYGYLLIDCEPITIFDKVDDEFDDKEPIRRVSDFIGSPDIIHTCRQIYHEALGVLYGQNVFRFQYSLRHKRLHDCIIATPVKTCTEWIQDIGSCLPGLCTVTLDVGVPEIPDDHYGIGSHVHKDSRQDLPILPLLDIFWNDMASNISIEFEHTGEFRSYSFDSDDEESEESRINVEGMSNVLYELGKNDSLRLKGTRRLLKHVHVHRSGIRGTIDYRGTDYGANICREFQLSKGSSIYELVPQPNPPCLVHLGTKIILNIARLALSNYDFTYNFDTGITHGHEFGLLNVNKQLRDMVRECFLSETRFTLILGFDTSQPTKTPYRVLEHRIAESFRSFDRSHMRYCNPIEAAQDHLNKPTIVLQFQTLNHLKINAWDFLQATSIFPPRTTIIVRVHDHSDDVHVTTLGEIQRYALVFMEDFERKATPRARQSIVEVWLNKNCLPVRATVQKRHQGSEYVSSEVTEVLDMMNVTALHDAVKARQWMSYEYWNRFVCESQPERWGKRTLCGFINRLKFLCMEPHDYQ</sequence>
<dbReference type="PANTHER" id="PTHR42085:SF1">
    <property type="entry name" value="F-BOX DOMAIN-CONTAINING PROTEIN"/>
    <property type="match status" value="1"/>
</dbReference>